<evidence type="ECO:0000256" key="1">
    <source>
        <dbReference type="ARBA" id="ARBA00004167"/>
    </source>
</evidence>
<feature type="compositionally biased region" description="Polar residues" evidence="6">
    <location>
        <begin position="121"/>
        <end position="135"/>
    </location>
</feature>
<dbReference type="OrthoDB" id="1707789at2"/>
<evidence type="ECO:0000256" key="7">
    <source>
        <dbReference type="SAM" id="Phobius"/>
    </source>
</evidence>
<sequence length="135" mass="14481">MKLQSLKKKKKGFTLLELLVVLAILAILIAIAIPVYKNQKEKAAITAHNANVRVLETAVESYRQDNGKVPGDINELATGGYIKSVPKVPAGAVKNSKSTESEYKIETNGNITPGEVDKKGNLNSVSTETTTTDGK</sequence>
<keyword evidence="3 7" id="KW-0812">Transmembrane</keyword>
<dbReference type="Pfam" id="PF07963">
    <property type="entry name" value="N_methyl"/>
    <property type="match status" value="1"/>
</dbReference>
<comment type="caution">
    <text evidence="8">The sequence shown here is derived from an EMBL/GenBank/DDBJ whole genome shotgun (WGS) entry which is preliminary data.</text>
</comment>
<dbReference type="SUPFAM" id="SSF54523">
    <property type="entry name" value="Pili subunits"/>
    <property type="match status" value="1"/>
</dbReference>
<dbReference type="HOGENOM" id="CLU_091705_7_3_9"/>
<keyword evidence="4 7" id="KW-1133">Transmembrane helix</keyword>
<dbReference type="InterPro" id="IPR000983">
    <property type="entry name" value="Bac_GSPG_pilin"/>
</dbReference>
<evidence type="ECO:0000256" key="5">
    <source>
        <dbReference type="ARBA" id="ARBA00023136"/>
    </source>
</evidence>
<dbReference type="Proteomes" id="UP000004063">
    <property type="component" value="Chromosome"/>
</dbReference>
<dbReference type="RefSeq" id="WP_002836148.1">
    <property type="nucleotide sequence ID" value="NZ_CM000955.1"/>
</dbReference>
<dbReference type="GO" id="GO:0015627">
    <property type="term" value="C:type II protein secretion system complex"/>
    <property type="evidence" value="ECO:0007669"/>
    <property type="project" value="InterPro"/>
</dbReference>
<evidence type="ECO:0000256" key="4">
    <source>
        <dbReference type="ARBA" id="ARBA00022989"/>
    </source>
</evidence>
<feature type="region of interest" description="Disordered" evidence="6">
    <location>
        <begin position="92"/>
        <end position="135"/>
    </location>
</feature>
<name>D6SA19_FINMA</name>
<evidence type="ECO:0000256" key="2">
    <source>
        <dbReference type="ARBA" id="ARBA00022481"/>
    </source>
</evidence>
<dbReference type="AlphaFoldDB" id="D6SA19"/>
<dbReference type="PANTHER" id="PTHR30093">
    <property type="entry name" value="GENERAL SECRETION PATHWAY PROTEIN G"/>
    <property type="match status" value="1"/>
</dbReference>
<dbReference type="NCBIfam" id="TIGR02532">
    <property type="entry name" value="IV_pilin_GFxxxE"/>
    <property type="match status" value="1"/>
</dbReference>
<reference evidence="8" key="1">
    <citation type="submission" date="2010-05" db="EMBL/GenBank/DDBJ databases">
        <authorList>
            <person name="Muzny D."/>
            <person name="Qin X."/>
            <person name="Buhay C."/>
            <person name="Dugan-Rocha S."/>
            <person name="Ding Y."/>
            <person name="Chen G."/>
            <person name="Hawes A."/>
            <person name="Holder M."/>
            <person name="Jhangiani S."/>
            <person name="Johnson A."/>
            <person name="Khan Z."/>
            <person name="Li Z."/>
            <person name="Liu W."/>
            <person name="Liu X."/>
            <person name="Perez L."/>
            <person name="Shen H."/>
            <person name="Wang Q."/>
            <person name="Watt J."/>
            <person name="Xi L."/>
            <person name="Xin Y."/>
            <person name="Zhou J."/>
            <person name="Deng J."/>
            <person name="Jiang H."/>
            <person name="Liu Y."/>
            <person name="Qu J."/>
            <person name="Song X.-Z."/>
            <person name="Zhang L."/>
            <person name="Villasana D."/>
            <person name="Johnson A."/>
            <person name="Liu J."/>
            <person name="Liyanage D."/>
            <person name="Lorensuhewa L."/>
            <person name="Robinson T."/>
            <person name="Song A."/>
            <person name="Song B.-B."/>
            <person name="Dinh H."/>
            <person name="Thornton R."/>
            <person name="Coyle M."/>
            <person name="Francisco L."/>
            <person name="Jackson L."/>
            <person name="Javaid M."/>
            <person name="Korchina V."/>
            <person name="Kovar C."/>
            <person name="Mata R."/>
            <person name="Mathew T."/>
            <person name="Ngo R."/>
            <person name="Nguyen L."/>
            <person name="Nguyen N."/>
            <person name="Okwuonu G."/>
            <person name="Ongeri F."/>
            <person name="Pham C."/>
            <person name="Simmons D."/>
            <person name="Wilczek-Boney K."/>
            <person name="Hale W."/>
            <person name="Jakkamsetti A."/>
            <person name="Pham P."/>
            <person name="Ruth R."/>
            <person name="San Lucas F."/>
            <person name="Warren J."/>
            <person name="Zhang J."/>
            <person name="Zhao Z."/>
            <person name="Zhou C."/>
            <person name="Zhu D."/>
            <person name="Lee S."/>
            <person name="Bess C."/>
            <person name="Blankenburg K."/>
            <person name="Forbes L."/>
            <person name="Fu Q."/>
            <person name="Gubbala S."/>
            <person name="Hirani K."/>
            <person name="Jayaseelan J.C."/>
            <person name="Lara F."/>
            <person name="Munidasa M."/>
            <person name="Palculict T."/>
            <person name="Patil S."/>
            <person name="Pu L.-L."/>
            <person name="Saada N."/>
            <person name="Tang L."/>
            <person name="Weissenberger G."/>
            <person name="Zhu Y."/>
            <person name="Hemphill L."/>
            <person name="Shang Y."/>
            <person name="Youmans B."/>
            <person name="Ayvaz T."/>
            <person name="Ross M."/>
            <person name="Santibanez J."/>
            <person name="Aqrawi P."/>
            <person name="Gross S."/>
            <person name="Joshi V."/>
            <person name="Fowler G."/>
            <person name="Nazareth L."/>
            <person name="Reid J."/>
            <person name="Worley K."/>
            <person name="Petrosino J."/>
            <person name="Highlander S."/>
            <person name="Gibbs R."/>
        </authorList>
    </citation>
    <scope>NUCLEOTIDE SEQUENCE [LARGE SCALE GENOMIC DNA]</scope>
    <source>
        <strain evidence="8">ATCC 53516</strain>
    </source>
</reference>
<dbReference type="STRING" id="525282.HMPREF0391_11291"/>
<dbReference type="GO" id="GO:0016020">
    <property type="term" value="C:membrane"/>
    <property type="evidence" value="ECO:0007669"/>
    <property type="project" value="UniProtKB-SubCell"/>
</dbReference>
<dbReference type="PROSITE" id="PS00409">
    <property type="entry name" value="PROKAR_NTER_METHYL"/>
    <property type="match status" value="1"/>
</dbReference>
<dbReference type="InterPro" id="IPR012902">
    <property type="entry name" value="N_methyl_site"/>
</dbReference>
<dbReference type="PANTHER" id="PTHR30093:SF44">
    <property type="entry name" value="TYPE II SECRETION SYSTEM CORE PROTEIN G"/>
    <property type="match status" value="1"/>
</dbReference>
<dbReference type="InterPro" id="IPR045584">
    <property type="entry name" value="Pilin-like"/>
</dbReference>
<feature type="transmembrane region" description="Helical" evidence="7">
    <location>
        <begin position="12"/>
        <end position="36"/>
    </location>
</feature>
<accession>D6SA19</accession>
<gene>
    <name evidence="8" type="ORF">HMPREF0391_11291</name>
</gene>
<dbReference type="eggNOG" id="COG2165">
    <property type="taxonomic scope" value="Bacteria"/>
</dbReference>
<proteinExistence type="predicted"/>
<protein>
    <submittedName>
        <fullName evidence="8">Putative general secretion pathway protein G</fullName>
    </submittedName>
</protein>
<comment type="subcellular location">
    <subcellularLocation>
        <location evidence="1">Membrane</location>
        <topology evidence="1">Single-pass membrane protein</topology>
    </subcellularLocation>
</comment>
<dbReference type="PRINTS" id="PR00813">
    <property type="entry name" value="BCTERIALGSPG"/>
</dbReference>
<dbReference type="GO" id="GO:0015628">
    <property type="term" value="P:protein secretion by the type II secretion system"/>
    <property type="evidence" value="ECO:0007669"/>
    <property type="project" value="InterPro"/>
</dbReference>
<keyword evidence="5 7" id="KW-0472">Membrane</keyword>
<keyword evidence="2" id="KW-0488">Methylation</keyword>
<evidence type="ECO:0000256" key="6">
    <source>
        <dbReference type="SAM" id="MobiDB-lite"/>
    </source>
</evidence>
<evidence type="ECO:0000313" key="8">
    <source>
        <dbReference type="EMBL" id="EFH92319.1"/>
    </source>
</evidence>
<dbReference type="Gene3D" id="3.30.700.10">
    <property type="entry name" value="Glycoprotein, Type 4 Pilin"/>
    <property type="match status" value="1"/>
</dbReference>
<dbReference type="EMBL" id="ACHM02000003">
    <property type="protein sequence ID" value="EFH92319.1"/>
    <property type="molecule type" value="Genomic_DNA"/>
</dbReference>
<evidence type="ECO:0000256" key="3">
    <source>
        <dbReference type="ARBA" id="ARBA00022692"/>
    </source>
</evidence>
<organism evidence="8">
    <name type="scientific">Finegoldia magna ATCC 53516</name>
    <dbReference type="NCBI Taxonomy" id="525282"/>
    <lineage>
        <taxon>Bacteria</taxon>
        <taxon>Bacillati</taxon>
        <taxon>Bacillota</taxon>
        <taxon>Tissierellia</taxon>
        <taxon>Tissierellales</taxon>
        <taxon>Peptoniphilaceae</taxon>
        <taxon>Finegoldia</taxon>
    </lineage>
</organism>